<dbReference type="PANTHER" id="PTHR10805:SF0">
    <property type="entry name" value="COATOMER SUBUNIT EPSILON"/>
    <property type="match status" value="1"/>
</dbReference>
<reference evidence="12" key="1">
    <citation type="journal article" date="2021" name="Open Biol.">
        <title>Shared evolutionary footprints suggest mitochondrial oxidative damage underlies multiple complex I losses in fungi.</title>
        <authorList>
            <person name="Schikora-Tamarit M.A."/>
            <person name="Marcet-Houben M."/>
            <person name="Nosek J."/>
            <person name="Gabaldon T."/>
        </authorList>
    </citation>
    <scope>NUCLEOTIDE SEQUENCE</scope>
    <source>
        <strain evidence="12">NCAIM Y.01608</strain>
    </source>
</reference>
<organism evidence="12 13">
    <name type="scientific">Ogataea polymorpha</name>
    <dbReference type="NCBI Taxonomy" id="460523"/>
    <lineage>
        <taxon>Eukaryota</taxon>
        <taxon>Fungi</taxon>
        <taxon>Dikarya</taxon>
        <taxon>Ascomycota</taxon>
        <taxon>Saccharomycotina</taxon>
        <taxon>Pichiomycetes</taxon>
        <taxon>Pichiales</taxon>
        <taxon>Pichiaceae</taxon>
        <taxon>Ogataea</taxon>
    </lineage>
</organism>
<keyword evidence="4 11" id="KW-0813">Transport</keyword>
<keyword evidence="6 11" id="KW-0931">ER-Golgi transport</keyword>
<keyword evidence="13" id="KW-1185">Reference proteome</keyword>
<comment type="subcellular location">
    <subcellularLocation>
        <location evidence="2">Cytoplasmic vesicle</location>
        <location evidence="2">COPI-coated vesicle membrane</location>
        <topology evidence="2">Peripheral membrane protein</topology>
        <orientation evidence="2">Cytoplasmic side</orientation>
    </subcellularLocation>
    <subcellularLocation>
        <location evidence="1">Golgi apparatus membrane</location>
        <topology evidence="1">Peripheral membrane protein</topology>
        <orientation evidence="1">Cytoplasmic side</orientation>
    </subcellularLocation>
</comment>
<proteinExistence type="inferred from homology"/>
<evidence type="ECO:0000256" key="9">
    <source>
        <dbReference type="ARBA" id="ARBA00023136"/>
    </source>
</evidence>
<evidence type="ECO:0000256" key="8">
    <source>
        <dbReference type="ARBA" id="ARBA00023034"/>
    </source>
</evidence>
<dbReference type="GO" id="GO:0015031">
    <property type="term" value="P:protein transport"/>
    <property type="evidence" value="ECO:0007669"/>
    <property type="project" value="UniProtKB-UniRule"/>
</dbReference>
<comment type="similarity">
    <text evidence="3 11">Belongs to the COPE family.</text>
</comment>
<dbReference type="EMBL" id="JAEUBD010000095">
    <property type="protein sequence ID" value="KAH3677966.1"/>
    <property type="molecule type" value="Genomic_DNA"/>
</dbReference>
<evidence type="ECO:0000256" key="11">
    <source>
        <dbReference type="PIRNR" id="PIRNR016478"/>
    </source>
</evidence>
<comment type="function">
    <text evidence="11">The coatomer is a cytosolic protein complex that binds to dilysine motifs and reversibly associates with Golgi non-clathrin-coated vesicles, which further mediate biosynthetic protein transport from the ER, via the Golgi up to the trans Golgi network. The coatomer complex is required for budding from Golgi membranes, and is essential for the retrograde Golgi-to-ER transport of dilysine-tagged proteins.</text>
</comment>
<dbReference type="PIRSF" id="PIRSF016478">
    <property type="entry name" value="Coatomer_esu"/>
    <property type="match status" value="1"/>
</dbReference>
<keyword evidence="8 11" id="KW-0333">Golgi apparatus</keyword>
<evidence type="ECO:0000256" key="1">
    <source>
        <dbReference type="ARBA" id="ARBA00004255"/>
    </source>
</evidence>
<dbReference type="GO" id="GO:0006891">
    <property type="term" value="P:intra-Golgi vesicle-mediated transport"/>
    <property type="evidence" value="ECO:0007669"/>
    <property type="project" value="TreeGrafter"/>
</dbReference>
<dbReference type="Pfam" id="PF04733">
    <property type="entry name" value="Coatomer_E"/>
    <property type="match status" value="1"/>
</dbReference>
<gene>
    <name evidence="12" type="ORF">OGATHE_000621</name>
</gene>
<comment type="caution">
    <text evidence="12">The sequence shown here is derived from an EMBL/GenBank/DDBJ whole genome shotgun (WGS) entry which is preliminary data.</text>
</comment>
<dbReference type="InterPro" id="IPR006822">
    <property type="entry name" value="Coatomer_esu"/>
</dbReference>
<evidence type="ECO:0000256" key="6">
    <source>
        <dbReference type="ARBA" id="ARBA00022892"/>
    </source>
</evidence>
<sequence>MDPFSDSGELYHLRQQFYAAKYNDLANTNLEELIFSNEENKYRAYQLQIRSLLALGKYDSAISEIAKISVDEPLASEFEALQAYTEFLKNGKNKSEDLESLVSSHSDNETINLLGGLYYVTLEDFDSAISLLSSSQGFENISLLVYVHLLLNKTKEAAKILSNFSQISQDSVVFTLSQSWYDLINFDESLKSAYYFYDELSSNENTASTKNLICLFISNMKLLHFPEAQDVLNKIAELGDEGVKEWKTDLLINRIAFEILQGNEYTELLAELKKTNPTCGYLEDLKEKNQVFDSIVEKYAV</sequence>
<dbReference type="Proteomes" id="UP000788993">
    <property type="component" value="Unassembled WGS sequence"/>
</dbReference>
<dbReference type="AlphaFoldDB" id="A0A1B7SMX2"/>
<evidence type="ECO:0000256" key="3">
    <source>
        <dbReference type="ARBA" id="ARBA00008827"/>
    </source>
</evidence>
<evidence type="ECO:0000313" key="12">
    <source>
        <dbReference type="EMBL" id="KAH3677966.1"/>
    </source>
</evidence>
<dbReference type="GO" id="GO:0006888">
    <property type="term" value="P:endoplasmic reticulum to Golgi vesicle-mediated transport"/>
    <property type="evidence" value="ECO:0007669"/>
    <property type="project" value="TreeGrafter"/>
</dbReference>
<reference evidence="12" key="2">
    <citation type="submission" date="2021-01" db="EMBL/GenBank/DDBJ databases">
        <authorList>
            <person name="Schikora-Tamarit M.A."/>
        </authorList>
    </citation>
    <scope>NUCLEOTIDE SEQUENCE</scope>
    <source>
        <strain evidence="12">NCAIM Y.01608</strain>
    </source>
</reference>
<evidence type="ECO:0000256" key="5">
    <source>
        <dbReference type="ARBA" id="ARBA00022490"/>
    </source>
</evidence>
<keyword evidence="9 11" id="KW-0472">Membrane</keyword>
<keyword evidence="10 11" id="KW-0968">Cytoplasmic vesicle</keyword>
<evidence type="ECO:0000256" key="2">
    <source>
        <dbReference type="ARBA" id="ARBA00004347"/>
    </source>
</evidence>
<evidence type="ECO:0000256" key="4">
    <source>
        <dbReference type="ARBA" id="ARBA00022448"/>
    </source>
</evidence>
<dbReference type="GO" id="GO:0000139">
    <property type="term" value="C:Golgi membrane"/>
    <property type="evidence" value="ECO:0007669"/>
    <property type="project" value="UniProtKB-SubCell"/>
</dbReference>
<evidence type="ECO:0000256" key="10">
    <source>
        <dbReference type="ARBA" id="ARBA00023329"/>
    </source>
</evidence>
<dbReference type="RefSeq" id="XP_018212645.1">
    <property type="nucleotide sequence ID" value="XM_018357264.1"/>
</dbReference>
<dbReference type="InterPro" id="IPR011990">
    <property type="entry name" value="TPR-like_helical_dom_sf"/>
</dbReference>
<name>A0A1B7SMX2_9ASCO</name>
<dbReference type="OrthoDB" id="310217at2759"/>
<accession>A0A1B7SMX2</accession>
<protein>
    <recommendedName>
        <fullName evidence="11">Coatomer subunit epsilon</fullName>
    </recommendedName>
</protein>
<dbReference type="GO" id="GO:0030126">
    <property type="term" value="C:COPI vesicle coat"/>
    <property type="evidence" value="ECO:0007669"/>
    <property type="project" value="TreeGrafter"/>
</dbReference>
<evidence type="ECO:0000256" key="7">
    <source>
        <dbReference type="ARBA" id="ARBA00022927"/>
    </source>
</evidence>
<evidence type="ECO:0000313" key="13">
    <source>
        <dbReference type="Proteomes" id="UP000788993"/>
    </source>
</evidence>
<dbReference type="PANTHER" id="PTHR10805">
    <property type="entry name" value="COATOMER SUBUNIT EPSILON"/>
    <property type="match status" value="1"/>
</dbReference>
<keyword evidence="7 11" id="KW-0653">Protein transport</keyword>
<keyword evidence="5 11" id="KW-0963">Cytoplasm</keyword>
<dbReference type="GO" id="GO:0006890">
    <property type="term" value="P:retrograde vesicle-mediated transport, Golgi to endoplasmic reticulum"/>
    <property type="evidence" value="ECO:0007669"/>
    <property type="project" value="UniProtKB-UniRule"/>
</dbReference>
<dbReference type="GO" id="GO:0005198">
    <property type="term" value="F:structural molecule activity"/>
    <property type="evidence" value="ECO:0007669"/>
    <property type="project" value="UniProtKB-UniRule"/>
</dbReference>
<dbReference type="Gene3D" id="1.25.40.10">
    <property type="entry name" value="Tetratricopeptide repeat domain"/>
    <property type="match status" value="1"/>
</dbReference>